<accession>A0ABD5WT87</accession>
<protein>
    <submittedName>
        <fullName evidence="2">Uncharacterized protein</fullName>
    </submittedName>
</protein>
<evidence type="ECO:0000256" key="1">
    <source>
        <dbReference type="SAM" id="Phobius"/>
    </source>
</evidence>
<reference evidence="2 3" key="1">
    <citation type="journal article" date="2019" name="Int. J. Syst. Evol. Microbiol.">
        <title>The Global Catalogue of Microorganisms (GCM) 10K type strain sequencing project: providing services to taxonomists for standard genome sequencing and annotation.</title>
        <authorList>
            <consortium name="The Broad Institute Genomics Platform"/>
            <consortium name="The Broad Institute Genome Sequencing Center for Infectious Disease"/>
            <person name="Wu L."/>
            <person name="Ma J."/>
        </authorList>
    </citation>
    <scope>NUCLEOTIDE SEQUENCE [LARGE SCALE GENOMIC DNA]</scope>
    <source>
        <strain evidence="2 3">DT72</strain>
    </source>
</reference>
<keyword evidence="1" id="KW-0472">Membrane</keyword>
<evidence type="ECO:0000313" key="2">
    <source>
        <dbReference type="EMBL" id="MFC7082388.1"/>
    </source>
</evidence>
<dbReference type="RefSeq" id="WP_382210327.1">
    <property type="nucleotide sequence ID" value="NZ_JBHSZH010000005.1"/>
</dbReference>
<dbReference type="AlphaFoldDB" id="A0ABD5WT87"/>
<keyword evidence="3" id="KW-1185">Reference proteome</keyword>
<dbReference type="EMBL" id="JBHSZH010000005">
    <property type="protein sequence ID" value="MFC7082388.1"/>
    <property type="molecule type" value="Genomic_DNA"/>
</dbReference>
<comment type="caution">
    <text evidence="2">The sequence shown here is derived from an EMBL/GenBank/DDBJ whole genome shotgun (WGS) entry which is preliminary data.</text>
</comment>
<keyword evidence="1" id="KW-0812">Transmembrane</keyword>
<proteinExistence type="predicted"/>
<organism evidence="2 3">
    <name type="scientific">Halorussus caseinilyticus</name>
    <dbReference type="NCBI Taxonomy" id="3034025"/>
    <lineage>
        <taxon>Archaea</taxon>
        <taxon>Methanobacteriati</taxon>
        <taxon>Methanobacteriota</taxon>
        <taxon>Stenosarchaea group</taxon>
        <taxon>Halobacteria</taxon>
        <taxon>Halobacteriales</taxon>
        <taxon>Haladaptataceae</taxon>
        <taxon>Halorussus</taxon>
    </lineage>
</organism>
<evidence type="ECO:0000313" key="3">
    <source>
        <dbReference type="Proteomes" id="UP001596407"/>
    </source>
</evidence>
<dbReference type="Gene3D" id="1.20.1270.390">
    <property type="match status" value="1"/>
</dbReference>
<gene>
    <name evidence="2" type="ORF">ACFQJ6_22200</name>
</gene>
<sequence length="264" mass="28043">MMNSNRCSKLLTLLLAATLVVSAVGPAAAMSASASGAPSEAKVGSDVTTTFTIEKPFSEYDSWTLNGTTHLTDVTWTVKLYDQGGDKIDQKSYDGQSFDHALDKSDAYEVEVKIEGTVPEVTNFTYDPAQSLLLAELSQVRQGGSSETIADPWTFRPYTEESDEARSAIEDAEDTIADAKDSGAGVSDAESTLSDAVSAFDGENFGLASDLAGKAADSADSAQQSNEQTQMLLYGGAGLLALLVVVGGALWYRSQNQDDYDKLR</sequence>
<feature type="transmembrane region" description="Helical" evidence="1">
    <location>
        <begin position="231"/>
        <end position="252"/>
    </location>
</feature>
<dbReference type="Proteomes" id="UP001596407">
    <property type="component" value="Unassembled WGS sequence"/>
</dbReference>
<keyword evidence="1" id="KW-1133">Transmembrane helix</keyword>
<name>A0ABD5WT87_9EURY</name>